<organism evidence="2">
    <name type="scientific">Rosellinia necatrix</name>
    <name type="common">White root-rot fungus</name>
    <dbReference type="NCBI Taxonomy" id="77044"/>
    <lineage>
        <taxon>Eukaryota</taxon>
        <taxon>Fungi</taxon>
        <taxon>Dikarya</taxon>
        <taxon>Ascomycota</taxon>
        <taxon>Pezizomycotina</taxon>
        <taxon>Sordariomycetes</taxon>
        <taxon>Xylariomycetidae</taxon>
        <taxon>Xylariales</taxon>
        <taxon>Xylariaceae</taxon>
        <taxon>Rosellinia</taxon>
    </lineage>
</organism>
<accession>A0A1S8A5K6</accession>
<keyword evidence="3" id="KW-1185">Reference proteome</keyword>
<evidence type="ECO:0000313" key="2">
    <source>
        <dbReference type="EMBL" id="GAW25272.1"/>
    </source>
</evidence>
<feature type="region of interest" description="Disordered" evidence="1">
    <location>
        <begin position="30"/>
        <end position="50"/>
    </location>
</feature>
<feature type="compositionally biased region" description="Basic residues" evidence="1">
    <location>
        <begin position="75"/>
        <end position="86"/>
    </location>
</feature>
<gene>
    <name evidence="2" type="ORF">SAMD00023353_0400740</name>
</gene>
<protein>
    <submittedName>
        <fullName evidence="2">Uncharacterized protein</fullName>
    </submittedName>
</protein>
<dbReference type="Proteomes" id="UP000054516">
    <property type="component" value="Unassembled WGS sequence"/>
</dbReference>
<dbReference type="AlphaFoldDB" id="A0A1S8A5K6"/>
<sequence length="134" mass="14746">MTGRQYVLLRTTSNDSRTFERADTVPMAGSYTVSPSCRTRKEGPGNLGETVLMDGDGELAAGSVRSQEIQLGGPKRARRARNRRLKSSLAESESDDGGWSWGDLKVCLAALHRRRRPCRMLLSPLLCAEVARLP</sequence>
<dbReference type="EMBL" id="DF977449">
    <property type="protein sequence ID" value="GAW25272.1"/>
    <property type="molecule type" value="Genomic_DNA"/>
</dbReference>
<evidence type="ECO:0000256" key="1">
    <source>
        <dbReference type="SAM" id="MobiDB-lite"/>
    </source>
</evidence>
<feature type="region of interest" description="Disordered" evidence="1">
    <location>
        <begin position="63"/>
        <end position="97"/>
    </location>
</feature>
<proteinExistence type="predicted"/>
<name>A0A1S8A5K6_ROSNE</name>
<reference evidence="2" key="1">
    <citation type="submission" date="2016-03" db="EMBL/GenBank/DDBJ databases">
        <title>Draft genome sequence of Rosellinia necatrix.</title>
        <authorList>
            <person name="Kanematsu S."/>
        </authorList>
    </citation>
    <scope>NUCLEOTIDE SEQUENCE [LARGE SCALE GENOMIC DNA]</scope>
    <source>
        <strain evidence="2">W97</strain>
    </source>
</reference>
<evidence type="ECO:0000313" key="3">
    <source>
        <dbReference type="Proteomes" id="UP000054516"/>
    </source>
</evidence>